<dbReference type="AlphaFoldDB" id="A0AAE0VP97"/>
<organism evidence="2 3">
    <name type="scientific">Potamilus streckersoni</name>
    <dbReference type="NCBI Taxonomy" id="2493646"/>
    <lineage>
        <taxon>Eukaryota</taxon>
        <taxon>Metazoa</taxon>
        <taxon>Spiralia</taxon>
        <taxon>Lophotrochozoa</taxon>
        <taxon>Mollusca</taxon>
        <taxon>Bivalvia</taxon>
        <taxon>Autobranchia</taxon>
        <taxon>Heteroconchia</taxon>
        <taxon>Palaeoheterodonta</taxon>
        <taxon>Unionida</taxon>
        <taxon>Unionoidea</taxon>
        <taxon>Unionidae</taxon>
        <taxon>Ambleminae</taxon>
        <taxon>Lampsilini</taxon>
        <taxon>Potamilus</taxon>
    </lineage>
</organism>
<dbReference type="PANTHER" id="PTHR15698:SF10">
    <property type="entry name" value="PHYTANOYL-COA HYDROXYLASE-INTERACTING PROTEIN-LIKE C-TERMINAL DOMAIN-CONTAINING PROTEIN"/>
    <property type="match status" value="1"/>
</dbReference>
<dbReference type="Pfam" id="PF19281">
    <property type="entry name" value="PHYHIP_C"/>
    <property type="match status" value="1"/>
</dbReference>
<dbReference type="InterPro" id="IPR042868">
    <property type="entry name" value="PHYHIP/PHYHIPL"/>
</dbReference>
<keyword evidence="3" id="KW-1185">Reference proteome</keyword>
<dbReference type="PANTHER" id="PTHR15698">
    <property type="entry name" value="PROTEIN CBG15099"/>
    <property type="match status" value="1"/>
</dbReference>
<evidence type="ECO:0000259" key="1">
    <source>
        <dbReference type="Pfam" id="PF19281"/>
    </source>
</evidence>
<name>A0AAE0VP97_9BIVA</name>
<proteinExistence type="predicted"/>
<evidence type="ECO:0000313" key="3">
    <source>
        <dbReference type="Proteomes" id="UP001195483"/>
    </source>
</evidence>
<reference evidence="2" key="3">
    <citation type="submission" date="2023-05" db="EMBL/GenBank/DDBJ databases">
        <authorList>
            <person name="Smith C.H."/>
        </authorList>
    </citation>
    <scope>NUCLEOTIDE SEQUENCE</scope>
    <source>
        <strain evidence="2">CHS0354</strain>
        <tissue evidence="2">Mantle</tissue>
    </source>
</reference>
<comment type="caution">
    <text evidence="2">The sequence shown here is derived from an EMBL/GenBank/DDBJ whole genome shotgun (WGS) entry which is preliminary data.</text>
</comment>
<dbReference type="InterPro" id="IPR045545">
    <property type="entry name" value="PHYIP/PHIPL_C"/>
</dbReference>
<sequence>MQTTELVFSGQKQKIKVKWGEFHPEYIYLVLLEQTVVTKRCLHWIMDICYTAAIPLKFLSYPCIYNIMVCGLNSVKAGSEVYYEVCGTAKFFISDARESMEIDLEVKDTPWVEDVDTQFTTKESFMLNINHSPPSTYTLHQLPKPGLNQLYLIHIHQEFPRKDLLFLLLAPKKDFYTFPVKFVPASDYVVTVFIGKTTQIGMIYETCSVSRPRHFRAYMTQQEVTELLIKGETFARQQNTNFVQISYLYRNKWPQYYNTVLLLCDGIMYKYPKNWTGDKASTLHRNLNGLFFSANIDFKTGAPPECSFYGPVRLNIPAIHFLQPDKNLYFADFYCHYTNHKVMLVVTEKGEDSDKWCNSRLVQLNQFGNPFLFRTLDGQVYVTKGITVELFYTENINVGFLLQYAGAFFYCVTPIGDARHTVLGIPKNPNCNICKLNHRKSKEKQDENNFQTITTQTVDQLSNLVTQMSF</sequence>
<protein>
    <recommendedName>
        <fullName evidence="1">Phytanoyl-CoA hydroxylase-interacting protein-like C-terminal domain-containing protein</fullName>
    </recommendedName>
</protein>
<evidence type="ECO:0000313" key="2">
    <source>
        <dbReference type="EMBL" id="KAK3585553.1"/>
    </source>
</evidence>
<feature type="domain" description="Phytanoyl-CoA hydroxylase-interacting protein-like C-terminal" evidence="1">
    <location>
        <begin position="223"/>
        <end position="409"/>
    </location>
</feature>
<gene>
    <name evidence="2" type="ORF">CHS0354_022962</name>
</gene>
<reference evidence="2" key="2">
    <citation type="journal article" date="2021" name="Genome Biol. Evol.">
        <title>Developing a high-quality reference genome for a parasitic bivalve with doubly uniparental inheritance (Bivalvia: Unionida).</title>
        <authorList>
            <person name="Smith C.H."/>
        </authorList>
    </citation>
    <scope>NUCLEOTIDE SEQUENCE</scope>
    <source>
        <strain evidence="2">CHS0354</strain>
        <tissue evidence="2">Mantle</tissue>
    </source>
</reference>
<dbReference type="EMBL" id="JAEAOA010001386">
    <property type="protein sequence ID" value="KAK3585553.1"/>
    <property type="molecule type" value="Genomic_DNA"/>
</dbReference>
<reference evidence="2" key="1">
    <citation type="journal article" date="2021" name="Genome Biol. Evol.">
        <title>A High-Quality Reference Genome for a Parasitic Bivalve with Doubly Uniparental Inheritance (Bivalvia: Unionida).</title>
        <authorList>
            <person name="Smith C.H."/>
        </authorList>
    </citation>
    <scope>NUCLEOTIDE SEQUENCE</scope>
    <source>
        <strain evidence="2">CHS0354</strain>
    </source>
</reference>
<accession>A0AAE0VP97</accession>
<dbReference type="Proteomes" id="UP001195483">
    <property type="component" value="Unassembled WGS sequence"/>
</dbReference>